<dbReference type="AlphaFoldDB" id="A0A4S2MV32"/>
<evidence type="ECO:0000256" key="5">
    <source>
        <dbReference type="ARBA" id="ARBA00022792"/>
    </source>
</evidence>
<evidence type="ECO:0000313" key="12">
    <source>
        <dbReference type="EMBL" id="TGZ80356.1"/>
    </source>
</evidence>
<feature type="compositionally biased region" description="Low complexity" evidence="11">
    <location>
        <begin position="7"/>
        <end position="25"/>
    </location>
</feature>
<dbReference type="GO" id="GO:0005743">
    <property type="term" value="C:mitochondrial inner membrane"/>
    <property type="evidence" value="ECO:0007669"/>
    <property type="project" value="UniProtKB-SubCell"/>
</dbReference>
<proteinExistence type="inferred from homology"/>
<feature type="compositionally biased region" description="Polar residues" evidence="11">
    <location>
        <begin position="50"/>
        <end position="59"/>
    </location>
</feature>
<dbReference type="SUPFAM" id="SSF103506">
    <property type="entry name" value="Mitochondrial carrier"/>
    <property type="match status" value="1"/>
</dbReference>
<name>A0A4S2MV32_9PEZI</name>
<sequence length="414" mass="45106">MPPVSSPAPNESNSPSSSTTTAASNLNPHHHASAPTVPSPRHPRDAAHTAVSQLASSASPARLVRPDRFTDGLIHPIAGATAGLISGVFTCPLDVIKTKLQAQGGWMRTQARRTGKQADLTQLRYRGLVGTSRKILSEEGVAGMYRGLGPLIMGYLPTWMVYFTVYENTKATLDPVIQEKWLSHILSAIAGGACSTICTNPIWVIKTRLMSQASTPSSSTTLLNSPYHYTSTLDAFKKMYLHEGLGSFYSGLVPALLGLTHVAVQFPLYEYFKSVFTGGIELGKQGEGGRTHFGGILAASCLSKICASSATYPHEVLRTRLQTQRIMAGHKELSGVERERAFPRYRGVLHSVATIYREEGWRAFYAGMGTNMIRAVPSSAMTLLTYELVVGTLTRWREENTRSSLEHHPPQHPT</sequence>
<feature type="repeat" description="Solcar" evidence="9">
    <location>
        <begin position="291"/>
        <end position="392"/>
    </location>
</feature>
<gene>
    <name evidence="12" type="ORF">EX30DRAFT_372296</name>
</gene>
<dbReference type="GO" id="GO:1990519">
    <property type="term" value="P:pyrimidine nucleotide import into mitochondrion"/>
    <property type="evidence" value="ECO:0007669"/>
    <property type="project" value="TreeGrafter"/>
</dbReference>
<evidence type="ECO:0000256" key="11">
    <source>
        <dbReference type="SAM" id="MobiDB-lite"/>
    </source>
</evidence>
<keyword evidence="4" id="KW-0677">Repeat</keyword>
<keyword evidence="2 10" id="KW-0813">Transport</keyword>
<evidence type="ECO:0000256" key="4">
    <source>
        <dbReference type="ARBA" id="ARBA00022737"/>
    </source>
</evidence>
<dbReference type="EMBL" id="ML220125">
    <property type="protein sequence ID" value="TGZ80356.1"/>
    <property type="molecule type" value="Genomic_DNA"/>
</dbReference>
<evidence type="ECO:0000256" key="1">
    <source>
        <dbReference type="ARBA" id="ARBA00004448"/>
    </source>
</evidence>
<dbReference type="InterPro" id="IPR049562">
    <property type="entry name" value="SLC25A33/36-like"/>
</dbReference>
<evidence type="ECO:0000313" key="13">
    <source>
        <dbReference type="Proteomes" id="UP000298138"/>
    </source>
</evidence>
<accession>A0A4S2MV32</accession>
<dbReference type="PROSITE" id="PS50920">
    <property type="entry name" value="SOLCAR"/>
    <property type="match status" value="3"/>
</dbReference>
<dbReference type="PANTHER" id="PTHR45829:SF1">
    <property type="entry name" value="CARRIER PROTEIN, PUTATIVE (AFU_ORTHOLOGUE AFUA_4G06780)-RELATED"/>
    <property type="match status" value="1"/>
</dbReference>
<reference evidence="12 13" key="1">
    <citation type="submission" date="2019-04" db="EMBL/GenBank/DDBJ databases">
        <title>Comparative genomics and transcriptomics to analyze fruiting body development in filamentous ascomycetes.</title>
        <authorList>
            <consortium name="DOE Joint Genome Institute"/>
            <person name="Lutkenhaus R."/>
            <person name="Traeger S."/>
            <person name="Breuer J."/>
            <person name="Kuo A."/>
            <person name="Lipzen A."/>
            <person name="Pangilinan J."/>
            <person name="Dilworth D."/>
            <person name="Sandor L."/>
            <person name="Poggeler S."/>
            <person name="Barry K."/>
            <person name="Grigoriev I.V."/>
            <person name="Nowrousian M."/>
        </authorList>
    </citation>
    <scope>NUCLEOTIDE SEQUENCE [LARGE SCALE GENOMIC DNA]</scope>
    <source>
        <strain evidence="12 13">CBS 389.68</strain>
    </source>
</reference>
<keyword evidence="7" id="KW-0496">Mitochondrion</keyword>
<keyword evidence="6" id="KW-1133">Transmembrane helix</keyword>
<evidence type="ECO:0000256" key="6">
    <source>
        <dbReference type="ARBA" id="ARBA00022989"/>
    </source>
</evidence>
<dbReference type="Gene3D" id="1.50.40.10">
    <property type="entry name" value="Mitochondrial carrier domain"/>
    <property type="match status" value="1"/>
</dbReference>
<evidence type="ECO:0000256" key="3">
    <source>
        <dbReference type="ARBA" id="ARBA00022692"/>
    </source>
</evidence>
<feature type="repeat" description="Solcar" evidence="9">
    <location>
        <begin position="70"/>
        <end position="172"/>
    </location>
</feature>
<keyword evidence="8 9" id="KW-0472">Membrane</keyword>
<dbReference type="OrthoDB" id="10266426at2759"/>
<feature type="repeat" description="Solcar" evidence="9">
    <location>
        <begin position="179"/>
        <end position="275"/>
    </location>
</feature>
<evidence type="ECO:0000256" key="7">
    <source>
        <dbReference type="ARBA" id="ARBA00023128"/>
    </source>
</evidence>
<keyword evidence="3 9" id="KW-0812">Transmembrane</keyword>
<dbReference type="Pfam" id="PF00153">
    <property type="entry name" value="Mito_carr"/>
    <property type="match status" value="3"/>
</dbReference>
<organism evidence="12 13">
    <name type="scientific">Ascodesmis nigricans</name>
    <dbReference type="NCBI Taxonomy" id="341454"/>
    <lineage>
        <taxon>Eukaryota</taxon>
        <taxon>Fungi</taxon>
        <taxon>Dikarya</taxon>
        <taxon>Ascomycota</taxon>
        <taxon>Pezizomycotina</taxon>
        <taxon>Pezizomycetes</taxon>
        <taxon>Pezizales</taxon>
        <taxon>Ascodesmidaceae</taxon>
        <taxon>Ascodesmis</taxon>
    </lineage>
</organism>
<evidence type="ECO:0000256" key="8">
    <source>
        <dbReference type="ARBA" id="ARBA00023136"/>
    </source>
</evidence>
<dbReference type="Proteomes" id="UP000298138">
    <property type="component" value="Unassembled WGS sequence"/>
</dbReference>
<protein>
    <submittedName>
        <fullName evidence="12">Mitochondrial carrier</fullName>
    </submittedName>
</protein>
<dbReference type="InterPro" id="IPR018108">
    <property type="entry name" value="MCP_transmembrane"/>
</dbReference>
<dbReference type="PANTHER" id="PTHR45829">
    <property type="entry name" value="MITOCHONDRIAL CARRIER PROTEIN RIM2"/>
    <property type="match status" value="1"/>
</dbReference>
<comment type="subcellular location">
    <subcellularLocation>
        <location evidence="1">Mitochondrion inner membrane</location>
        <topology evidence="1">Multi-pass membrane protein</topology>
    </subcellularLocation>
</comment>
<keyword evidence="5" id="KW-0999">Mitochondrion inner membrane</keyword>
<evidence type="ECO:0000256" key="9">
    <source>
        <dbReference type="PROSITE-ProRule" id="PRU00282"/>
    </source>
</evidence>
<evidence type="ECO:0000256" key="10">
    <source>
        <dbReference type="RuleBase" id="RU000488"/>
    </source>
</evidence>
<dbReference type="InterPro" id="IPR023395">
    <property type="entry name" value="MCP_dom_sf"/>
</dbReference>
<comment type="similarity">
    <text evidence="10">Belongs to the mitochondrial carrier (TC 2.A.29) family.</text>
</comment>
<keyword evidence="13" id="KW-1185">Reference proteome</keyword>
<dbReference type="FunCoup" id="A0A4S2MV32">
    <property type="interactions" value="443"/>
</dbReference>
<dbReference type="GO" id="GO:0015218">
    <property type="term" value="F:pyrimidine nucleotide transmembrane transporter activity"/>
    <property type="evidence" value="ECO:0007669"/>
    <property type="project" value="InterPro"/>
</dbReference>
<evidence type="ECO:0000256" key="2">
    <source>
        <dbReference type="ARBA" id="ARBA00022448"/>
    </source>
</evidence>
<feature type="region of interest" description="Disordered" evidence="11">
    <location>
        <begin position="1"/>
        <end position="59"/>
    </location>
</feature>
<dbReference type="FunFam" id="1.50.40.10:FF:000075">
    <property type="entry name" value="Nicotinamide adenine dinucleotide transporter 2, mitochondrial"/>
    <property type="match status" value="1"/>
</dbReference>
<dbReference type="InParanoid" id="A0A4S2MV32"/>